<proteinExistence type="predicted"/>
<organism evidence="2 3">
    <name type="scientific">Legionella cardiaca</name>
    <dbReference type="NCBI Taxonomy" id="1071983"/>
    <lineage>
        <taxon>Bacteria</taxon>
        <taxon>Pseudomonadati</taxon>
        <taxon>Pseudomonadota</taxon>
        <taxon>Gammaproteobacteria</taxon>
        <taxon>Legionellales</taxon>
        <taxon>Legionellaceae</taxon>
        <taxon>Legionella</taxon>
    </lineage>
</organism>
<dbReference type="RefSeq" id="WP_275090091.1">
    <property type="nucleotide sequence ID" value="NZ_CP119078.1"/>
</dbReference>
<evidence type="ECO:0000313" key="3">
    <source>
        <dbReference type="Proteomes" id="UP001222087"/>
    </source>
</evidence>
<dbReference type="EMBL" id="CP119078">
    <property type="protein sequence ID" value="WED44274.1"/>
    <property type="molecule type" value="Genomic_DNA"/>
</dbReference>
<keyword evidence="3" id="KW-1185">Reference proteome</keyword>
<accession>A0ABY8AX10</accession>
<name>A0ABY8AX10_9GAMM</name>
<gene>
    <name evidence="2" type="ORF">PXX05_05670</name>
</gene>
<sequence length="51" mass="5890">MKKSPNSSKNQTKGKIKKDNLKNISGGRIFIPENLPSPDEIRRILDERLKR</sequence>
<feature type="region of interest" description="Disordered" evidence="1">
    <location>
        <begin position="1"/>
        <end position="35"/>
    </location>
</feature>
<evidence type="ECO:0000313" key="2">
    <source>
        <dbReference type="EMBL" id="WED44274.1"/>
    </source>
</evidence>
<dbReference type="Proteomes" id="UP001222087">
    <property type="component" value="Chromosome"/>
</dbReference>
<reference evidence="2 3" key="1">
    <citation type="submission" date="2023-02" db="EMBL/GenBank/DDBJ databases">
        <title>Genome Sequence of L. cardiaca H63T.</title>
        <authorList>
            <person name="Lopez A.E."/>
            <person name="Cianciotto N.P."/>
        </authorList>
    </citation>
    <scope>NUCLEOTIDE SEQUENCE [LARGE SCALE GENOMIC DNA]</scope>
    <source>
        <strain evidence="2 3">H63</strain>
    </source>
</reference>
<evidence type="ECO:0000256" key="1">
    <source>
        <dbReference type="SAM" id="MobiDB-lite"/>
    </source>
</evidence>
<feature type="compositionally biased region" description="Polar residues" evidence="1">
    <location>
        <begin position="1"/>
        <end position="13"/>
    </location>
</feature>
<protein>
    <submittedName>
        <fullName evidence="2">Uncharacterized protein</fullName>
    </submittedName>
</protein>